<comment type="similarity">
    <text evidence="1">Belongs to the LysR transcriptional regulatory family.</text>
</comment>
<dbReference type="GO" id="GO:0006351">
    <property type="term" value="P:DNA-templated transcription"/>
    <property type="evidence" value="ECO:0007669"/>
    <property type="project" value="TreeGrafter"/>
</dbReference>
<reference evidence="6 7" key="1">
    <citation type="journal article" date="2017" name="Antonie Van Leeuwenhoek">
        <title>Rhizobium rhizosphaerae sp. nov., a novel species isolated from rice rhizosphere.</title>
        <authorList>
            <person name="Zhao J.J."/>
            <person name="Zhang J."/>
            <person name="Zhang R.J."/>
            <person name="Zhang C.W."/>
            <person name="Yin H.Q."/>
            <person name="Zhang X.X."/>
        </authorList>
    </citation>
    <scope>NUCLEOTIDE SEQUENCE [LARGE SCALE GENOMIC DNA]</scope>
    <source>
        <strain evidence="6 7">S18K6</strain>
    </source>
</reference>
<keyword evidence="4" id="KW-0804">Transcription</keyword>
<dbReference type="PROSITE" id="PS50931">
    <property type="entry name" value="HTH_LYSR"/>
    <property type="match status" value="1"/>
</dbReference>
<keyword evidence="3" id="KW-0238">DNA-binding</keyword>
<evidence type="ECO:0000256" key="2">
    <source>
        <dbReference type="ARBA" id="ARBA00023015"/>
    </source>
</evidence>
<protein>
    <recommendedName>
        <fullName evidence="5">HTH lysR-type domain-containing protein</fullName>
    </recommendedName>
</protein>
<dbReference type="Pfam" id="PF03466">
    <property type="entry name" value="LysR_substrate"/>
    <property type="match status" value="1"/>
</dbReference>
<dbReference type="RefSeq" id="WP_007988916.1">
    <property type="nucleotide sequence ID" value="NZ_BAEM01000034.1"/>
</dbReference>
<comment type="caution">
    <text evidence="6">The sequence shown here is derived from an EMBL/GenBank/DDBJ whole genome shotgun (WGS) entry which is preliminary data.</text>
</comment>
<dbReference type="GO" id="GO:0003700">
    <property type="term" value="F:DNA-binding transcription factor activity"/>
    <property type="evidence" value="ECO:0007669"/>
    <property type="project" value="InterPro"/>
</dbReference>
<sequence>MTIISQTASLEMLIAVVDNGGFSAAAKQLDTQVARVSRAIAKLEQDLDCTLLNRTTRRVELTQEGLFFVNEVRVSLQQLNYAESRLRELKQTPTGNLRVDAASPFMLHQLTPLIAGFREAYPLIELELISNESIIDLIEKRTDVAIRIGQLEDSNLHARLLGNSQLHLVASPAYLQSLSAPMTLETLSECSIIGFAHSANLNNWPLKHRLPKPLKPNILGSSGETIRQLCLQGNGVALLSDFMIAKDVREGKLLKVLQGSVISPHPREQINAVYYKNTALSSRISAFLDYIQDKLTL</sequence>
<dbReference type="PANTHER" id="PTHR30537">
    <property type="entry name" value="HTH-TYPE TRANSCRIPTIONAL REGULATOR"/>
    <property type="match status" value="1"/>
</dbReference>
<dbReference type="InterPro" id="IPR005119">
    <property type="entry name" value="LysR_subst-bd"/>
</dbReference>
<proteinExistence type="inferred from homology"/>
<feature type="domain" description="HTH lysR-type" evidence="5">
    <location>
        <begin position="1"/>
        <end position="62"/>
    </location>
</feature>
<dbReference type="Proteomes" id="UP000006320">
    <property type="component" value="Unassembled WGS sequence"/>
</dbReference>
<dbReference type="Pfam" id="PF00126">
    <property type="entry name" value="HTH_1"/>
    <property type="match status" value="1"/>
</dbReference>
<dbReference type="SUPFAM" id="SSF53850">
    <property type="entry name" value="Periplasmic binding protein-like II"/>
    <property type="match status" value="1"/>
</dbReference>
<dbReference type="InterPro" id="IPR058163">
    <property type="entry name" value="LysR-type_TF_proteobact-type"/>
</dbReference>
<organism evidence="6 7">
    <name type="scientific">Paraglaciecola chathamensis S18K6</name>
    <dbReference type="NCBI Taxonomy" id="1127672"/>
    <lineage>
        <taxon>Bacteria</taxon>
        <taxon>Pseudomonadati</taxon>
        <taxon>Pseudomonadota</taxon>
        <taxon>Gammaproteobacteria</taxon>
        <taxon>Alteromonadales</taxon>
        <taxon>Alteromonadaceae</taxon>
        <taxon>Paraglaciecola</taxon>
    </lineage>
</organism>
<dbReference type="PANTHER" id="PTHR30537:SF20">
    <property type="entry name" value="TRANSCRIPTIONAL REGULATORY PROTEIN"/>
    <property type="match status" value="1"/>
</dbReference>
<evidence type="ECO:0000256" key="4">
    <source>
        <dbReference type="ARBA" id="ARBA00023163"/>
    </source>
</evidence>
<evidence type="ECO:0000256" key="3">
    <source>
        <dbReference type="ARBA" id="ARBA00023125"/>
    </source>
</evidence>
<name>A0AAV3V1D5_9ALTE</name>
<evidence type="ECO:0000256" key="1">
    <source>
        <dbReference type="ARBA" id="ARBA00009437"/>
    </source>
</evidence>
<dbReference type="SUPFAM" id="SSF46785">
    <property type="entry name" value="Winged helix' DNA-binding domain"/>
    <property type="match status" value="1"/>
</dbReference>
<dbReference type="InterPro" id="IPR000847">
    <property type="entry name" value="LysR_HTH_N"/>
</dbReference>
<dbReference type="FunFam" id="1.10.10.10:FF:000001">
    <property type="entry name" value="LysR family transcriptional regulator"/>
    <property type="match status" value="1"/>
</dbReference>
<gene>
    <name evidence="6" type="ORF">GCHA_2781</name>
</gene>
<evidence type="ECO:0000259" key="5">
    <source>
        <dbReference type="PROSITE" id="PS50931"/>
    </source>
</evidence>
<dbReference type="InterPro" id="IPR036390">
    <property type="entry name" value="WH_DNA-bd_sf"/>
</dbReference>
<accession>A0AAV3V1D5</accession>
<dbReference type="Gene3D" id="1.10.10.10">
    <property type="entry name" value="Winged helix-like DNA-binding domain superfamily/Winged helix DNA-binding domain"/>
    <property type="match status" value="1"/>
</dbReference>
<dbReference type="InterPro" id="IPR036388">
    <property type="entry name" value="WH-like_DNA-bd_sf"/>
</dbReference>
<dbReference type="EMBL" id="BAEM01000034">
    <property type="protein sequence ID" value="GAC10724.1"/>
    <property type="molecule type" value="Genomic_DNA"/>
</dbReference>
<evidence type="ECO:0000313" key="6">
    <source>
        <dbReference type="EMBL" id="GAC10724.1"/>
    </source>
</evidence>
<dbReference type="GO" id="GO:0043565">
    <property type="term" value="F:sequence-specific DNA binding"/>
    <property type="evidence" value="ECO:0007669"/>
    <property type="project" value="TreeGrafter"/>
</dbReference>
<dbReference type="Gene3D" id="3.40.190.290">
    <property type="match status" value="1"/>
</dbReference>
<dbReference type="AlphaFoldDB" id="A0AAV3V1D5"/>
<evidence type="ECO:0000313" key="7">
    <source>
        <dbReference type="Proteomes" id="UP000006320"/>
    </source>
</evidence>
<keyword evidence="2" id="KW-0805">Transcription regulation</keyword>